<organism evidence="4 5">
    <name type="scientific">Prorocentrum cordatum</name>
    <dbReference type="NCBI Taxonomy" id="2364126"/>
    <lineage>
        <taxon>Eukaryota</taxon>
        <taxon>Sar</taxon>
        <taxon>Alveolata</taxon>
        <taxon>Dinophyceae</taxon>
        <taxon>Prorocentrales</taxon>
        <taxon>Prorocentraceae</taxon>
        <taxon>Prorocentrum</taxon>
    </lineage>
</organism>
<dbReference type="EMBL" id="CAUYUJ010002681">
    <property type="protein sequence ID" value="CAK0801891.1"/>
    <property type="molecule type" value="Genomic_DNA"/>
</dbReference>
<dbReference type="InterPro" id="IPR013762">
    <property type="entry name" value="Integrase-like_cat_sf"/>
</dbReference>
<feature type="domain" description="Tyr recombinase" evidence="3">
    <location>
        <begin position="1320"/>
        <end position="1515"/>
    </location>
</feature>
<gene>
    <name evidence="4" type="ORF">PCOR1329_LOCUS9601</name>
</gene>
<keyword evidence="5" id="KW-1185">Reference proteome</keyword>
<evidence type="ECO:0000256" key="2">
    <source>
        <dbReference type="SAM" id="MobiDB-lite"/>
    </source>
</evidence>
<dbReference type="InterPro" id="IPR002104">
    <property type="entry name" value="Integrase_catalytic"/>
</dbReference>
<evidence type="ECO:0000259" key="3">
    <source>
        <dbReference type="PROSITE" id="PS51898"/>
    </source>
</evidence>
<feature type="compositionally biased region" description="Polar residues" evidence="2">
    <location>
        <begin position="1149"/>
        <end position="1176"/>
    </location>
</feature>
<sequence length="1539" mass="170884">MFWHHRILVKKITAGVWIAITPDLELVRHNLLEQRHLVLDRNSMFPANRRGEVHGFDPVPRAEILALKRQAAVQAAILGDGDHDVEMENFVWVVAEVGHSRIAQPLVDAELDQASLGQSKGVALVSGLEVFVEKVQGNQLQEWMTSRSSEGGDLRTLGDHRDSAGRRHLPLSDAVSLMRETSFDDWAMPGPRVAREWLVSVRDGPGGLSSYHGQGVRRSGVSESSAVAHIHYVLCESVRLAIQTDQLDVTNLLSFELIMRRICQDETAVARNPRHPDYGGLEILLRAPTAEQGQASTNRFTEWVTSRLKEQAAIYKQTRLWNEEQRAMQNSRAPAEWILDSITERAAAAGPPPPGLTAEGAARELLASKDLYCQEPKNLAPFDLTKLKVARGRARPRSAANFLPPLPADMIRNPALYIEKDEGEMEFTRQHTDPIPGALADLDLSVGGESFDGVGSVIGWGPRGNEADVEDCFYNFAIDGLAKWFGFDDPLPAAEIRDTYGINVGAFWDPELNTMVSVEDDMVLYPCMRAMCMGWSWALYFAQEAVSAMTERALRSSSLPTPAMVKEHHPAPDLNESEVMGSVYVDNITVFGRDASLSREASSALQAEADRSGLPITWSYPDVVTHLETVGVEIDLGKGKLRNKASRVWRFDLATRALLRRGKMRGEHMEVWLGHAVSLLMLARPGYAALSATYRFAETAWGVRTPLPREVMHEMRLVAGLVWLAEVDLAAPRVPRVYASDSADNGHGLMYKKATVEEMQSAFRWKEKWSFRQHLRGPRVGLTSAADVAEMGGYKEAEETQLDHEVEPRCRSAEPNAGSAPATAFGQWLQSKAEEADPDDPDAECLGQVGPLAPPLPASWFDSEGFKLVAARRWRWPGEHINVKETRAAVMGLRHACCVRQNCGRRLVSLVDSMACVGCLDKGRPSRSAALNAQCRRAAAYTIGCRVRWRLRYVNAKFNLRRRAQQGQGFLELFSGEGGLSKAFEELGLSTYPCMDIKDGAHYDLLDPKVQNIILEDIRKGRFWYVHVGTPCCVWSRARHGIANYEKAAYKERVGVALALFSCRVAYECSRNGVFWGIENPRSSRLWDFDPVRELTDLPDARLTAGAWMPGFAMLRDGRLRAPASSSDQLGSGFKRSLTSGSLAPPTQPTSRAGLTTCGLSSSSVRTPTSKQQGSRQPARGKARKVAGRRSRVSSFVEAIRGRNLSFGPTAPVPVDGGVARFGSITSTSLERYGTAVREFFDWATRSDDLRQAPESVIDQKMCKYFDVLMSDARHAAEGRYTLWGYLTFFPRSDIAKSARLAMAREAMKGWVRRFPGSSRHPWPLSVFYLFMSVFLRDNHTEAAVALAIQLDAYLRPSEICELRWCSVVQPSKLSSSLSRNKWADVIGNSDLGETTKTGESDDTVVLDAIGREWVGSVLEMWAGRHKSDTSSDQLVFPHLSLAKYEALFRKYNRSVLGKVGHLTPHVARHSAPSHDVLVRARSLAVVQKRGRWAHAQSVKRYEKSGRLLLQAARLPSELARRATAAEASIFQCFQEALQ</sequence>
<dbReference type="Pfam" id="PF00589">
    <property type="entry name" value="Phage_integrase"/>
    <property type="match status" value="1"/>
</dbReference>
<comment type="caution">
    <text evidence="4">The sequence shown here is derived from an EMBL/GenBank/DDBJ whole genome shotgun (WGS) entry which is preliminary data.</text>
</comment>
<proteinExistence type="predicted"/>
<feature type="compositionally biased region" description="Basic residues" evidence="2">
    <location>
        <begin position="1179"/>
        <end position="1190"/>
    </location>
</feature>
<evidence type="ECO:0000256" key="1">
    <source>
        <dbReference type="ARBA" id="ARBA00023172"/>
    </source>
</evidence>
<feature type="region of interest" description="Disordered" evidence="2">
    <location>
        <begin position="1123"/>
        <end position="1190"/>
    </location>
</feature>
<dbReference type="Gene3D" id="1.10.443.10">
    <property type="entry name" value="Intergrase catalytic core"/>
    <property type="match status" value="1"/>
</dbReference>
<reference evidence="4" key="1">
    <citation type="submission" date="2023-10" db="EMBL/GenBank/DDBJ databases">
        <authorList>
            <person name="Chen Y."/>
            <person name="Shah S."/>
            <person name="Dougan E. K."/>
            <person name="Thang M."/>
            <person name="Chan C."/>
        </authorList>
    </citation>
    <scope>NUCLEOTIDE SEQUENCE [LARGE SCALE GENOMIC DNA]</scope>
</reference>
<name>A0ABN9QBK0_9DINO</name>
<dbReference type="PROSITE" id="PS51898">
    <property type="entry name" value="TYR_RECOMBINASE"/>
    <property type="match status" value="1"/>
</dbReference>
<dbReference type="Proteomes" id="UP001189429">
    <property type="component" value="Unassembled WGS sequence"/>
</dbReference>
<accession>A0ABN9QBK0</accession>
<dbReference type="SUPFAM" id="SSF56349">
    <property type="entry name" value="DNA breaking-rejoining enzymes"/>
    <property type="match status" value="1"/>
</dbReference>
<keyword evidence="1" id="KW-0233">DNA recombination</keyword>
<evidence type="ECO:0000313" key="5">
    <source>
        <dbReference type="Proteomes" id="UP001189429"/>
    </source>
</evidence>
<evidence type="ECO:0000313" key="4">
    <source>
        <dbReference type="EMBL" id="CAK0801891.1"/>
    </source>
</evidence>
<protein>
    <recommendedName>
        <fullName evidence="3">Tyr recombinase domain-containing protein</fullName>
    </recommendedName>
</protein>
<dbReference type="InterPro" id="IPR011010">
    <property type="entry name" value="DNA_brk_join_enz"/>
</dbReference>